<gene>
    <name evidence="2" type="ORF">HMPREF3233_00498</name>
</gene>
<keyword evidence="1" id="KW-0472">Membrane</keyword>
<evidence type="ECO:0000313" key="2">
    <source>
        <dbReference type="EMBL" id="KXA65204.1"/>
    </source>
</evidence>
<feature type="transmembrane region" description="Helical" evidence="1">
    <location>
        <begin position="106"/>
        <end position="124"/>
    </location>
</feature>
<feature type="transmembrane region" description="Helical" evidence="1">
    <location>
        <begin position="295"/>
        <end position="314"/>
    </location>
</feature>
<name>A0A133S678_9FIRM</name>
<feature type="transmembrane region" description="Helical" evidence="1">
    <location>
        <begin position="200"/>
        <end position="232"/>
    </location>
</feature>
<dbReference type="RefSeq" id="WP_060807254.1">
    <property type="nucleotide sequence ID" value="NZ_KQ958056.1"/>
</dbReference>
<dbReference type="AlphaFoldDB" id="A0A133S678"/>
<feature type="transmembrane region" description="Helical" evidence="1">
    <location>
        <begin position="21"/>
        <end position="38"/>
    </location>
</feature>
<feature type="transmembrane region" description="Helical" evidence="1">
    <location>
        <begin position="326"/>
        <end position="347"/>
    </location>
</feature>
<keyword evidence="1" id="KW-1133">Transmembrane helix</keyword>
<accession>A0A133S678</accession>
<feature type="transmembrane region" description="Helical" evidence="1">
    <location>
        <begin position="69"/>
        <end position="86"/>
    </location>
</feature>
<feature type="transmembrane region" description="Helical" evidence="1">
    <location>
        <begin position="268"/>
        <end position="289"/>
    </location>
</feature>
<comment type="caution">
    <text evidence="2">The sequence shown here is derived from an EMBL/GenBank/DDBJ whole genome shotgun (WGS) entry which is preliminary data.</text>
</comment>
<dbReference type="PROSITE" id="PS51257">
    <property type="entry name" value="PROKAR_LIPOPROTEIN"/>
    <property type="match status" value="1"/>
</dbReference>
<dbReference type="STRING" id="39777.B7L28_08280"/>
<evidence type="ECO:0000313" key="3">
    <source>
        <dbReference type="Proteomes" id="UP000070226"/>
    </source>
</evidence>
<evidence type="ECO:0008006" key="4">
    <source>
        <dbReference type="Google" id="ProtNLM"/>
    </source>
</evidence>
<sequence length="519" mass="59552">MKFAIKHVWSSLRDLATQSPILLALIAIFSCTPLYIEQDWFAEIDIKLYSLYFFIIILQSYITRTRKFSILYTLVSIGISVGLYMIHESYGYVRGIELATENISYLWLYSMIALYFTSPGEHYIGEIINRIKRIGITLVTSTLYNIVIIMSLWFFFIIVDQPFNFEETIFKVLASINMFICLSMVCSYKEDPAGPPAPNSFFTVVFGIILPKASIITGILANIYLVLILLGLREDTRFFYTYYPYVAIFYLFYLASFRSSESSRTQQVLCFLFITLTTLCLVLIGKRVINEPVLWLNTIYVSAFNLIFLVHNVYSLVKGLKPSVHTTVMALALGAVLLTPFIGYTTYREFVTYTKVDGEWHASLPIAATFDPNFTDYGTPYVPVDDLKLPDTNPINGRRIEYINFDAITAPKVISIAGYNKYIENIELIVYEQDLKEYQVESANFDSISFKFLNKGLDLEVSLPNGVTEVHHIYDKFLTVDKTAIDPVIIEGNGYKLLITSYFINQFDTRKLKFNVLYN</sequence>
<feature type="transmembrane region" description="Helical" evidence="1">
    <location>
        <begin position="238"/>
        <end position="256"/>
    </location>
</feature>
<dbReference type="PATRIC" id="fig|39777.7.peg.487"/>
<feature type="transmembrane region" description="Helical" evidence="1">
    <location>
        <begin position="44"/>
        <end position="62"/>
    </location>
</feature>
<reference evidence="2 3" key="1">
    <citation type="submission" date="2016-01" db="EMBL/GenBank/DDBJ databases">
        <authorList>
            <person name="Oliw E.H."/>
        </authorList>
    </citation>
    <scope>NUCLEOTIDE SEQUENCE [LARGE SCALE GENOMIC DNA]</scope>
    <source>
        <strain evidence="2 3">CMW7756B</strain>
    </source>
</reference>
<feature type="transmembrane region" description="Helical" evidence="1">
    <location>
        <begin position="168"/>
        <end position="188"/>
    </location>
</feature>
<proteinExistence type="predicted"/>
<feature type="transmembrane region" description="Helical" evidence="1">
    <location>
        <begin position="136"/>
        <end position="156"/>
    </location>
</feature>
<organism evidence="2">
    <name type="scientific">Veillonella atypica</name>
    <dbReference type="NCBI Taxonomy" id="39777"/>
    <lineage>
        <taxon>Bacteria</taxon>
        <taxon>Bacillati</taxon>
        <taxon>Bacillota</taxon>
        <taxon>Negativicutes</taxon>
        <taxon>Veillonellales</taxon>
        <taxon>Veillonellaceae</taxon>
        <taxon>Veillonella</taxon>
    </lineage>
</organism>
<protein>
    <recommendedName>
        <fullName evidence="4">DUF4153 domain-containing protein</fullName>
    </recommendedName>
</protein>
<keyword evidence="1" id="KW-0812">Transmembrane</keyword>
<evidence type="ECO:0000256" key="1">
    <source>
        <dbReference type="SAM" id="Phobius"/>
    </source>
</evidence>
<dbReference type="Proteomes" id="UP000070226">
    <property type="component" value="Unassembled WGS sequence"/>
</dbReference>
<dbReference type="EMBL" id="LRQT01000009">
    <property type="protein sequence ID" value="KXA65204.1"/>
    <property type="molecule type" value="Genomic_DNA"/>
</dbReference>